<proteinExistence type="inferred from homology"/>
<sequence length="588" mass="63170">MSSTKPNHPANEEPDAQEPAGTTRRRFLQASGIAAAGVVVGGAAGGAIGASIGHALGASDERDELGALNPRSMPGFDHLIVVMGENRSFDNLLGYLYDKETLPKGQRFDGLAFGDYANTAPDGTVIPAHVYTGSTDEIMGSPSPDPGEEYPHVNTQLFDRIDPAGNSELSVGEMTAPYNAPAAGAKAGMDGFVTDYDVNYRRLRKGKAPSSDELATIMGSFSPEMLPVLSTLAQNFAVYDNWYCAVPSQTFCNRSFFHASTSHGFVTNKEGGGYNKWIDAPAAPTIFNRLQEAGVNWRIYFDAMQLVSFTGVLHAPVLEKYWKTGHFATMEDFYADVKNGKLPAYAFVEPRMVYNHNDFHPPFGTLRESDVDGEEVIDSAISDVRAGEALIHQIYSAVRDSASPSGSNAMNTMLFITFDEHGGTYDHVAPPKATKPGDAGAGEMGFEFDRLGCRVPAIAISAYTRAGTVINDEMHHGSLSATLARVHGLKPLNERDATANTMFNAVNLTTPRQPVSWPHTTPQYIPPNPQAEAPHPANASKDKPLSPPGRGLLGLLLAKYAPPGTPVPETYGEAYERLEEHGSGLFGA</sequence>
<reference evidence="9 10" key="1">
    <citation type="submission" date="2019-02" db="EMBL/GenBank/DDBJ databases">
        <title>Sequencing the genomes of 1000 actinobacteria strains.</title>
        <authorList>
            <person name="Klenk H.-P."/>
        </authorList>
    </citation>
    <scope>NUCLEOTIDE SEQUENCE [LARGE SCALE GENOMIC DNA]</scope>
    <source>
        <strain evidence="9 10">DSM 18319</strain>
    </source>
</reference>
<evidence type="ECO:0000256" key="2">
    <source>
        <dbReference type="ARBA" id="ARBA00009717"/>
    </source>
</evidence>
<dbReference type="OrthoDB" id="4181857at2"/>
<dbReference type="InterPro" id="IPR017850">
    <property type="entry name" value="Alkaline_phosphatase_core_sf"/>
</dbReference>
<feature type="region of interest" description="Disordered" evidence="8">
    <location>
        <begin position="511"/>
        <end position="548"/>
    </location>
</feature>
<evidence type="ECO:0000256" key="1">
    <source>
        <dbReference type="ARBA" id="ARBA00004191"/>
    </source>
</evidence>
<dbReference type="RefSeq" id="WP_130505251.1">
    <property type="nucleotide sequence ID" value="NZ_SHLC01000001.1"/>
</dbReference>
<keyword evidence="4" id="KW-0134">Cell wall</keyword>
<dbReference type="AlphaFoldDB" id="A0A4Q8ALP8"/>
<dbReference type="EMBL" id="SHLC01000001">
    <property type="protein sequence ID" value="RZU64809.1"/>
    <property type="molecule type" value="Genomic_DNA"/>
</dbReference>
<keyword evidence="4" id="KW-0964">Secreted</keyword>
<evidence type="ECO:0000256" key="5">
    <source>
        <dbReference type="ARBA" id="ARBA00022801"/>
    </source>
</evidence>
<keyword evidence="6" id="KW-0843">Virulence</keyword>
<evidence type="ECO:0000256" key="8">
    <source>
        <dbReference type="SAM" id="MobiDB-lite"/>
    </source>
</evidence>
<keyword evidence="10" id="KW-1185">Reference proteome</keyword>
<dbReference type="GO" id="GO:0009395">
    <property type="term" value="P:phospholipid catabolic process"/>
    <property type="evidence" value="ECO:0007669"/>
    <property type="project" value="TreeGrafter"/>
</dbReference>
<dbReference type="Pfam" id="PF04185">
    <property type="entry name" value="Phosphoesterase"/>
    <property type="match status" value="1"/>
</dbReference>
<dbReference type="PANTHER" id="PTHR31956">
    <property type="entry name" value="NON-SPECIFIC PHOSPHOLIPASE C4-RELATED"/>
    <property type="match status" value="1"/>
</dbReference>
<name>A0A4Q8ALP8_9MICO</name>
<accession>A0A4Q8ALP8</accession>
<comment type="subcellular location">
    <subcellularLocation>
        <location evidence="1">Secreted</location>
        <location evidence="1">Cell wall</location>
    </subcellularLocation>
</comment>
<protein>
    <recommendedName>
        <fullName evidence="3">phospholipase C</fullName>
        <ecNumber evidence="3">3.1.4.3</ecNumber>
    </recommendedName>
</protein>
<comment type="caution">
    <text evidence="9">The sequence shown here is derived from an EMBL/GenBank/DDBJ whole genome shotgun (WGS) entry which is preliminary data.</text>
</comment>
<dbReference type="GO" id="GO:0034480">
    <property type="term" value="F:phosphatidylcholine phospholipase C activity"/>
    <property type="evidence" value="ECO:0007669"/>
    <property type="project" value="UniProtKB-EC"/>
</dbReference>
<evidence type="ECO:0000256" key="7">
    <source>
        <dbReference type="ARBA" id="ARBA00048421"/>
    </source>
</evidence>
<organism evidence="9 10">
    <name type="scientific">Microterricola gilva</name>
    <dbReference type="NCBI Taxonomy" id="393267"/>
    <lineage>
        <taxon>Bacteria</taxon>
        <taxon>Bacillati</taxon>
        <taxon>Actinomycetota</taxon>
        <taxon>Actinomycetes</taxon>
        <taxon>Micrococcales</taxon>
        <taxon>Microbacteriaceae</taxon>
        <taxon>Microterricola</taxon>
    </lineage>
</organism>
<dbReference type="PANTHER" id="PTHR31956:SF1">
    <property type="entry name" value="NON-SPECIFIC PHOSPHOLIPASE C1"/>
    <property type="match status" value="1"/>
</dbReference>
<dbReference type="EC" id="3.1.4.3" evidence="3"/>
<feature type="compositionally biased region" description="Polar residues" evidence="8">
    <location>
        <begin position="511"/>
        <end position="523"/>
    </location>
</feature>
<evidence type="ECO:0000256" key="3">
    <source>
        <dbReference type="ARBA" id="ARBA00012018"/>
    </source>
</evidence>
<gene>
    <name evidence="9" type="ORF">EV379_1118</name>
</gene>
<comment type="catalytic activity">
    <reaction evidence="7">
        <text>a 1,2-diacyl-sn-glycero-3-phosphocholine + H2O = phosphocholine + a 1,2-diacyl-sn-glycerol + H(+)</text>
        <dbReference type="Rhea" id="RHEA:10604"/>
        <dbReference type="ChEBI" id="CHEBI:15377"/>
        <dbReference type="ChEBI" id="CHEBI:15378"/>
        <dbReference type="ChEBI" id="CHEBI:17815"/>
        <dbReference type="ChEBI" id="CHEBI:57643"/>
        <dbReference type="ChEBI" id="CHEBI:295975"/>
        <dbReference type="EC" id="3.1.4.3"/>
    </reaction>
    <physiologicalReaction direction="left-to-right" evidence="7">
        <dbReference type="Rhea" id="RHEA:10605"/>
    </physiologicalReaction>
</comment>
<evidence type="ECO:0000313" key="9">
    <source>
        <dbReference type="EMBL" id="RZU64809.1"/>
    </source>
</evidence>
<dbReference type="Gene3D" id="3.40.720.10">
    <property type="entry name" value="Alkaline Phosphatase, subunit A"/>
    <property type="match status" value="2"/>
</dbReference>
<comment type="similarity">
    <text evidence="2">Belongs to the bacterial phospholipase C family.</text>
</comment>
<dbReference type="PROSITE" id="PS51318">
    <property type="entry name" value="TAT"/>
    <property type="match status" value="1"/>
</dbReference>
<dbReference type="SUPFAM" id="SSF53649">
    <property type="entry name" value="Alkaline phosphatase-like"/>
    <property type="match status" value="1"/>
</dbReference>
<evidence type="ECO:0000256" key="6">
    <source>
        <dbReference type="ARBA" id="ARBA00023026"/>
    </source>
</evidence>
<dbReference type="InterPro" id="IPR007312">
    <property type="entry name" value="Phosphoesterase"/>
</dbReference>
<evidence type="ECO:0000256" key="4">
    <source>
        <dbReference type="ARBA" id="ARBA00022512"/>
    </source>
</evidence>
<evidence type="ECO:0000313" key="10">
    <source>
        <dbReference type="Proteomes" id="UP000291483"/>
    </source>
</evidence>
<dbReference type="Proteomes" id="UP000291483">
    <property type="component" value="Unassembled WGS sequence"/>
</dbReference>
<dbReference type="InterPro" id="IPR006311">
    <property type="entry name" value="TAT_signal"/>
</dbReference>
<keyword evidence="5" id="KW-0378">Hydrolase</keyword>
<feature type="region of interest" description="Disordered" evidence="8">
    <location>
        <begin position="1"/>
        <end position="23"/>
    </location>
</feature>